<organism evidence="1 2">
    <name type="scientific">Candidatus Uhrbacteria bacterium RIFCSPHIGHO2_02_FULL_57_19</name>
    <dbReference type="NCBI Taxonomy" id="1802391"/>
    <lineage>
        <taxon>Bacteria</taxon>
        <taxon>Candidatus Uhriibacteriota</taxon>
    </lineage>
</organism>
<dbReference type="Proteomes" id="UP000176303">
    <property type="component" value="Unassembled WGS sequence"/>
</dbReference>
<dbReference type="STRING" id="1802391.A3D72_03570"/>
<reference evidence="1 2" key="1">
    <citation type="journal article" date="2016" name="Nat. Commun.">
        <title>Thousands of microbial genomes shed light on interconnected biogeochemical processes in an aquifer system.</title>
        <authorList>
            <person name="Anantharaman K."/>
            <person name="Brown C.T."/>
            <person name="Hug L.A."/>
            <person name="Sharon I."/>
            <person name="Castelle C.J."/>
            <person name="Probst A.J."/>
            <person name="Thomas B.C."/>
            <person name="Singh A."/>
            <person name="Wilkins M.J."/>
            <person name="Karaoz U."/>
            <person name="Brodie E.L."/>
            <person name="Williams K.H."/>
            <person name="Hubbard S.S."/>
            <person name="Banfield J.F."/>
        </authorList>
    </citation>
    <scope>NUCLEOTIDE SEQUENCE [LARGE SCALE GENOMIC DNA]</scope>
</reference>
<accession>A0A1F7U7N4</accession>
<comment type="caution">
    <text evidence="1">The sequence shown here is derived from an EMBL/GenBank/DDBJ whole genome shotgun (WGS) entry which is preliminary data.</text>
</comment>
<dbReference type="EMBL" id="MGDZ01000004">
    <property type="protein sequence ID" value="OGL74231.1"/>
    <property type="molecule type" value="Genomic_DNA"/>
</dbReference>
<proteinExistence type="predicted"/>
<gene>
    <name evidence="1" type="ORF">A3D72_03570</name>
</gene>
<sequence>MNLPNFDSRNKRIVICASASCYRQALDAADVLTSRGYAATVPKVAARMREIGDYRVETYKTWFQNPDDYSMKNDYVLSHFREIAEGDAVLVVNEPKNEVAGYIGGAVLMEMAIALYLGKPIFLLHPPAEQSPYLEEILAMQPMVLDGDLTKLSL</sequence>
<evidence type="ECO:0000313" key="1">
    <source>
        <dbReference type="EMBL" id="OGL74231.1"/>
    </source>
</evidence>
<name>A0A1F7U7N4_9BACT</name>
<dbReference type="AlphaFoldDB" id="A0A1F7U7N4"/>
<protein>
    <submittedName>
        <fullName evidence="1">Uncharacterized protein</fullName>
    </submittedName>
</protein>
<evidence type="ECO:0000313" key="2">
    <source>
        <dbReference type="Proteomes" id="UP000176303"/>
    </source>
</evidence>